<dbReference type="AlphaFoldDB" id="A0A671NZ62"/>
<keyword evidence="3" id="KW-0862">Zinc</keyword>
<reference evidence="5" key="1">
    <citation type="submission" date="2025-08" db="UniProtKB">
        <authorList>
            <consortium name="Ensembl"/>
        </authorList>
    </citation>
    <scope>IDENTIFICATION</scope>
</reference>
<dbReference type="Ensembl" id="ENSSANT00000051959.1">
    <property type="protein sequence ID" value="ENSSANP00000048877.1"/>
    <property type="gene ID" value="ENSSANG00000024561.1"/>
</dbReference>
<protein>
    <recommendedName>
        <fullName evidence="4">A20-type domain-containing protein</fullName>
    </recommendedName>
</protein>
<dbReference type="SUPFAM" id="SSF57716">
    <property type="entry name" value="Glucocorticoid receptor-like (DNA-binding domain)"/>
    <property type="match status" value="1"/>
</dbReference>
<dbReference type="InterPro" id="IPR002653">
    <property type="entry name" value="Znf_A20"/>
</dbReference>
<accession>A0A671NZ62</accession>
<dbReference type="Pfam" id="PF01754">
    <property type="entry name" value="zf-A20"/>
    <property type="match status" value="1"/>
</dbReference>
<reference evidence="5" key="2">
    <citation type="submission" date="2025-09" db="UniProtKB">
        <authorList>
            <consortium name="Ensembl"/>
        </authorList>
    </citation>
    <scope>IDENTIFICATION</scope>
</reference>
<evidence type="ECO:0000256" key="1">
    <source>
        <dbReference type="ARBA" id="ARBA00022723"/>
    </source>
</evidence>
<keyword evidence="6" id="KW-1185">Reference proteome</keyword>
<feature type="domain" description="A20-type" evidence="4">
    <location>
        <begin position="13"/>
        <end position="47"/>
    </location>
</feature>
<evidence type="ECO:0000256" key="3">
    <source>
        <dbReference type="ARBA" id="ARBA00022833"/>
    </source>
</evidence>
<dbReference type="GO" id="GO:0008270">
    <property type="term" value="F:zinc ion binding"/>
    <property type="evidence" value="ECO:0007669"/>
    <property type="project" value="UniProtKB-KW"/>
</dbReference>
<evidence type="ECO:0000313" key="5">
    <source>
        <dbReference type="Ensembl" id="ENSSANP00000048877.1"/>
    </source>
</evidence>
<organism evidence="5 6">
    <name type="scientific">Sinocyclocheilus anshuiensis</name>
    <dbReference type="NCBI Taxonomy" id="1608454"/>
    <lineage>
        <taxon>Eukaryota</taxon>
        <taxon>Metazoa</taxon>
        <taxon>Chordata</taxon>
        <taxon>Craniata</taxon>
        <taxon>Vertebrata</taxon>
        <taxon>Euteleostomi</taxon>
        <taxon>Actinopterygii</taxon>
        <taxon>Neopterygii</taxon>
        <taxon>Teleostei</taxon>
        <taxon>Ostariophysi</taxon>
        <taxon>Cypriniformes</taxon>
        <taxon>Cyprinidae</taxon>
        <taxon>Cyprininae</taxon>
        <taxon>Sinocyclocheilus</taxon>
    </lineage>
</organism>
<evidence type="ECO:0000313" key="6">
    <source>
        <dbReference type="Proteomes" id="UP000472260"/>
    </source>
</evidence>
<dbReference type="GO" id="GO:0003677">
    <property type="term" value="F:DNA binding"/>
    <property type="evidence" value="ECO:0007669"/>
    <property type="project" value="InterPro"/>
</dbReference>
<evidence type="ECO:0000259" key="4">
    <source>
        <dbReference type="PROSITE" id="PS51036"/>
    </source>
</evidence>
<dbReference type="Proteomes" id="UP000472260">
    <property type="component" value="Unassembled WGS sequence"/>
</dbReference>
<name>A0A671NZ62_9TELE</name>
<proteinExistence type="predicted"/>
<evidence type="ECO:0000256" key="2">
    <source>
        <dbReference type="ARBA" id="ARBA00022771"/>
    </source>
</evidence>
<keyword evidence="1" id="KW-0479">Metal-binding</keyword>
<dbReference type="Gene3D" id="1.20.5.4770">
    <property type="match status" value="1"/>
</dbReference>
<dbReference type="PROSITE" id="PS51036">
    <property type="entry name" value="ZF_A20"/>
    <property type="match status" value="1"/>
</dbReference>
<sequence length="110" mass="12581">MNAQRVRRGFSVQQSDLMCKRGCGFYGNAVWQGLCSKSKQIEDDRALAERLQREEEAVYASSREEARSRPESSRTHTVPIVKRLFTSAPKTPISKHLYIDANTKSCFLRN</sequence>
<keyword evidence="2" id="KW-0863">Zinc-finger</keyword>